<keyword evidence="1" id="KW-0812">Transmembrane</keyword>
<dbReference type="Proteomes" id="UP001279642">
    <property type="component" value="Unassembled WGS sequence"/>
</dbReference>
<feature type="transmembrane region" description="Helical" evidence="1">
    <location>
        <begin position="25"/>
        <end position="48"/>
    </location>
</feature>
<keyword evidence="3" id="KW-1185">Reference proteome</keyword>
<accession>A0ABU5EDS8</accession>
<evidence type="ECO:0000313" key="2">
    <source>
        <dbReference type="EMBL" id="MDY0884462.1"/>
    </source>
</evidence>
<keyword evidence="1" id="KW-1133">Transmembrane helix</keyword>
<organism evidence="2 3">
    <name type="scientific">Dongia soli</name>
    <dbReference type="NCBI Taxonomy" id="600628"/>
    <lineage>
        <taxon>Bacteria</taxon>
        <taxon>Pseudomonadati</taxon>
        <taxon>Pseudomonadota</taxon>
        <taxon>Alphaproteobacteria</taxon>
        <taxon>Rhodospirillales</taxon>
        <taxon>Dongiaceae</taxon>
        <taxon>Dongia</taxon>
    </lineage>
</organism>
<comment type="caution">
    <text evidence="2">The sequence shown here is derived from an EMBL/GenBank/DDBJ whole genome shotgun (WGS) entry which is preliminary data.</text>
</comment>
<sequence length="49" mass="5782">MFPEMDDQNDFWIFDPKSDHDDRFAYFRGAAFAAVLSLPIWCLVAWLVL</sequence>
<dbReference type="RefSeq" id="WP_320509525.1">
    <property type="nucleotide sequence ID" value="NZ_JAXCLW010000004.1"/>
</dbReference>
<keyword evidence="1" id="KW-0472">Membrane</keyword>
<reference evidence="2 3" key="1">
    <citation type="journal article" date="2016" name="Antonie Van Leeuwenhoek">
        <title>Dongia soli sp. nov., isolated from soil from Dokdo, Korea.</title>
        <authorList>
            <person name="Kim D.U."/>
            <person name="Lee H."/>
            <person name="Kim H."/>
            <person name="Kim S.G."/>
            <person name="Ka J.O."/>
        </authorList>
    </citation>
    <scope>NUCLEOTIDE SEQUENCE [LARGE SCALE GENOMIC DNA]</scope>
    <source>
        <strain evidence="2 3">D78</strain>
    </source>
</reference>
<protein>
    <submittedName>
        <fullName evidence="2">Uncharacterized protein</fullName>
    </submittedName>
</protein>
<evidence type="ECO:0000256" key="1">
    <source>
        <dbReference type="SAM" id="Phobius"/>
    </source>
</evidence>
<dbReference type="EMBL" id="JAXCLW010000004">
    <property type="protein sequence ID" value="MDY0884462.1"/>
    <property type="molecule type" value="Genomic_DNA"/>
</dbReference>
<proteinExistence type="predicted"/>
<name>A0ABU5EDS8_9PROT</name>
<evidence type="ECO:0000313" key="3">
    <source>
        <dbReference type="Proteomes" id="UP001279642"/>
    </source>
</evidence>
<gene>
    <name evidence="2" type="ORF">SMD27_16580</name>
</gene>